<dbReference type="STRING" id="487184.SAMN05216421_1784"/>
<dbReference type="RefSeq" id="WP_157718154.1">
    <property type="nucleotide sequence ID" value="NZ_LT629736.1"/>
</dbReference>
<feature type="region of interest" description="Disordered" evidence="1">
    <location>
        <begin position="1"/>
        <end position="52"/>
    </location>
</feature>
<organism evidence="2 3">
    <name type="scientific">Halopseudomonas xinjiangensis</name>
    <dbReference type="NCBI Taxonomy" id="487184"/>
    <lineage>
        <taxon>Bacteria</taxon>
        <taxon>Pseudomonadati</taxon>
        <taxon>Pseudomonadota</taxon>
        <taxon>Gammaproteobacteria</taxon>
        <taxon>Pseudomonadales</taxon>
        <taxon>Pseudomonadaceae</taxon>
        <taxon>Halopseudomonas</taxon>
    </lineage>
</organism>
<evidence type="ECO:0000256" key="1">
    <source>
        <dbReference type="SAM" id="MobiDB-lite"/>
    </source>
</evidence>
<name>A0A1H1TCH6_9GAMM</name>
<keyword evidence="3" id="KW-1185">Reference proteome</keyword>
<sequence>MNNRDNPTEQGQKKPQPEEPDITIADAGEGGPGEDPDYDEAGEGDDGVDDRH</sequence>
<accession>A0A1H1TCH6</accession>
<reference evidence="3" key="1">
    <citation type="submission" date="2016-10" db="EMBL/GenBank/DDBJ databases">
        <authorList>
            <person name="Varghese N."/>
            <person name="Submissions S."/>
        </authorList>
    </citation>
    <scope>NUCLEOTIDE SEQUENCE [LARGE SCALE GENOMIC DNA]</scope>
    <source>
        <strain evidence="3">NRRL B-51270</strain>
    </source>
</reference>
<evidence type="ECO:0000313" key="2">
    <source>
        <dbReference type="EMBL" id="SDS57972.1"/>
    </source>
</evidence>
<evidence type="ECO:0000313" key="3">
    <source>
        <dbReference type="Proteomes" id="UP000243207"/>
    </source>
</evidence>
<protein>
    <submittedName>
        <fullName evidence="2">Uncharacterized protein</fullName>
    </submittedName>
</protein>
<feature type="compositionally biased region" description="Acidic residues" evidence="1">
    <location>
        <begin position="32"/>
        <end position="52"/>
    </location>
</feature>
<gene>
    <name evidence="2" type="ORF">SAMN05216421_1784</name>
</gene>
<feature type="compositionally biased region" description="Polar residues" evidence="1">
    <location>
        <begin position="1"/>
        <end position="10"/>
    </location>
</feature>
<proteinExistence type="predicted"/>
<dbReference type="EMBL" id="LT629736">
    <property type="protein sequence ID" value="SDS57972.1"/>
    <property type="molecule type" value="Genomic_DNA"/>
</dbReference>
<dbReference type="AlphaFoldDB" id="A0A1H1TCH6"/>
<dbReference type="Proteomes" id="UP000243207">
    <property type="component" value="Chromosome I"/>
</dbReference>